<keyword evidence="3" id="KW-1185">Reference proteome</keyword>
<evidence type="ECO:0000256" key="1">
    <source>
        <dbReference type="ARBA" id="ARBA00008007"/>
    </source>
</evidence>
<organism evidence="2 3">
    <name type="scientific">Chlorogloeopsis fritschii PCC 6912</name>
    <dbReference type="NCBI Taxonomy" id="211165"/>
    <lineage>
        <taxon>Bacteria</taxon>
        <taxon>Bacillati</taxon>
        <taxon>Cyanobacteriota</taxon>
        <taxon>Cyanophyceae</taxon>
        <taxon>Nostocales</taxon>
        <taxon>Chlorogloeopsidaceae</taxon>
        <taxon>Chlorogloeopsis</taxon>
    </lineage>
</organism>
<proteinExistence type="inferred from homology"/>
<gene>
    <name evidence="2" type="ORF">PCC6912_49020</name>
</gene>
<reference evidence="2 3" key="1">
    <citation type="journal article" date="2019" name="Genome Biol. Evol.">
        <title>Day and night: Metabolic profiles and evolutionary relationships of six axenic non-marine cyanobacteria.</title>
        <authorList>
            <person name="Will S.E."/>
            <person name="Henke P."/>
            <person name="Boedeker C."/>
            <person name="Huang S."/>
            <person name="Brinkmann H."/>
            <person name="Rohde M."/>
            <person name="Jarek M."/>
            <person name="Friedl T."/>
            <person name="Seufert S."/>
            <person name="Schumacher M."/>
            <person name="Overmann J."/>
            <person name="Neumann-Schaal M."/>
            <person name="Petersen J."/>
        </authorList>
    </citation>
    <scope>NUCLEOTIDE SEQUENCE [LARGE SCALE GENOMIC DNA]</scope>
    <source>
        <strain evidence="2 3">PCC 6912</strain>
    </source>
</reference>
<dbReference type="SUPFAM" id="SSF53271">
    <property type="entry name" value="PRTase-like"/>
    <property type="match status" value="1"/>
</dbReference>
<dbReference type="PANTHER" id="PTHR47505:SF1">
    <property type="entry name" value="DNA UTILIZATION PROTEIN YHGH"/>
    <property type="match status" value="1"/>
</dbReference>
<dbReference type="RefSeq" id="WP_016873602.1">
    <property type="nucleotide sequence ID" value="NZ_AJLN01000047.1"/>
</dbReference>
<dbReference type="InterPro" id="IPR000836">
    <property type="entry name" value="PRTase_dom"/>
</dbReference>
<evidence type="ECO:0008006" key="4">
    <source>
        <dbReference type="Google" id="ProtNLM"/>
    </source>
</evidence>
<dbReference type="STRING" id="211165.GCA_000317285_01045"/>
<dbReference type="InterPro" id="IPR051910">
    <property type="entry name" value="ComF/GntX_DNA_util-trans"/>
</dbReference>
<dbReference type="Proteomes" id="UP000268857">
    <property type="component" value="Unassembled WGS sequence"/>
</dbReference>
<protein>
    <recommendedName>
        <fullName evidence="4">Amidophosphoribosyltransferase</fullName>
    </recommendedName>
</protein>
<dbReference type="Gene3D" id="3.40.50.2020">
    <property type="match status" value="1"/>
</dbReference>
<dbReference type="CDD" id="cd06223">
    <property type="entry name" value="PRTases_typeI"/>
    <property type="match status" value="1"/>
</dbReference>
<name>A0A3S0XR30_CHLFR</name>
<dbReference type="PANTHER" id="PTHR47505">
    <property type="entry name" value="DNA UTILIZATION PROTEIN YHGH"/>
    <property type="match status" value="1"/>
</dbReference>
<dbReference type="InterPro" id="IPR029057">
    <property type="entry name" value="PRTase-like"/>
</dbReference>
<dbReference type="EMBL" id="RSCJ01000026">
    <property type="protein sequence ID" value="RUR75059.1"/>
    <property type="molecule type" value="Genomic_DNA"/>
</dbReference>
<comment type="caution">
    <text evidence="2">The sequence shown here is derived from an EMBL/GenBank/DDBJ whole genome shotgun (WGS) entry which is preliminary data.</text>
</comment>
<dbReference type="OrthoDB" id="9779910at2"/>
<dbReference type="AlphaFoldDB" id="A0A3S0XR30"/>
<evidence type="ECO:0000313" key="3">
    <source>
        <dbReference type="Proteomes" id="UP000268857"/>
    </source>
</evidence>
<evidence type="ECO:0000313" key="2">
    <source>
        <dbReference type="EMBL" id="RUR75059.1"/>
    </source>
</evidence>
<comment type="similarity">
    <text evidence="1">Belongs to the ComF/GntX family.</text>
</comment>
<accession>A0A3S0XR30</accession>
<sequence length="223" mass="24760">MQVWNRTIASFLKLFLQSDCPLCQRSTPDEFCQNCAQKLQKFHFPETRNLKQDSVPIFAWGAYGGVLKRAIAIMKYENQPQIARPLGRWLGEAWLLQYECDRKLTVVPIPLHPNKLKQRGYNQAALIAQSFCEITGLKLKQNGLARVKATEAQFGLSASERERNLVAAFELGQDFHRRPDAPVLLVDDIYTTGATAKSAVQTLRQSGIAVSGLAAVAAAVKGS</sequence>